<protein>
    <submittedName>
        <fullName evidence="1">Uncharacterized protein</fullName>
    </submittedName>
</protein>
<keyword evidence="2" id="KW-1185">Reference proteome</keyword>
<organism evidence="1 2">
    <name type="scientific">Roseinatronobacter ekhonensis</name>
    <dbReference type="NCBI Taxonomy" id="254356"/>
    <lineage>
        <taxon>Bacteria</taxon>
        <taxon>Pseudomonadati</taxon>
        <taxon>Pseudomonadota</taxon>
        <taxon>Alphaproteobacteria</taxon>
        <taxon>Rhodobacterales</taxon>
        <taxon>Paracoccaceae</taxon>
        <taxon>Roseinatronobacter</taxon>
    </lineage>
</organism>
<dbReference type="Proteomes" id="UP000272908">
    <property type="component" value="Unassembled WGS sequence"/>
</dbReference>
<accession>A0A3B0MV57</accession>
<evidence type="ECO:0000313" key="1">
    <source>
        <dbReference type="EMBL" id="SUZ31696.1"/>
    </source>
</evidence>
<dbReference type="AlphaFoldDB" id="A0A3B0MV57"/>
<sequence length="49" mass="5046">MQSASAAAPGGGFEPAAVIDFVINLTDTLVLRVCINDVGAVGLSKRERD</sequence>
<evidence type="ECO:0000313" key="2">
    <source>
        <dbReference type="Proteomes" id="UP000272908"/>
    </source>
</evidence>
<name>A0A3B0MV57_9RHOB</name>
<dbReference type="EMBL" id="UIHC01000010">
    <property type="protein sequence ID" value="SUZ31696.1"/>
    <property type="molecule type" value="Genomic_DNA"/>
</dbReference>
<proteinExistence type="predicted"/>
<reference evidence="2" key="1">
    <citation type="submission" date="2018-08" db="EMBL/GenBank/DDBJ databases">
        <authorList>
            <person name="Rodrigo-Torres L."/>
            <person name="Arahal R. D."/>
            <person name="Lucena T."/>
        </authorList>
    </citation>
    <scope>NUCLEOTIDE SEQUENCE [LARGE SCALE GENOMIC DNA]</scope>
    <source>
        <strain evidence="2">CECT 7235</strain>
    </source>
</reference>
<gene>
    <name evidence="1" type="ORF">ROE7235_01446</name>
</gene>